<feature type="binding site" evidence="9">
    <location>
        <position position="218"/>
    </location>
    <ligand>
        <name>FMN</name>
        <dbReference type="ChEBI" id="CHEBI:58210"/>
    </ligand>
</feature>
<comment type="caution">
    <text evidence="11">The sequence shown here is derived from an EMBL/GenBank/DDBJ whole genome shotgun (WGS) entry which is preliminary data.</text>
</comment>
<dbReference type="InterPro" id="IPR049622">
    <property type="entry name" value="Dihydroorotate_DH_I"/>
</dbReference>
<dbReference type="CDD" id="cd04740">
    <property type="entry name" value="DHOD_1B_like"/>
    <property type="match status" value="1"/>
</dbReference>
<feature type="binding site" evidence="9">
    <location>
        <begin position="46"/>
        <end position="47"/>
    </location>
    <ligand>
        <name>FMN</name>
        <dbReference type="ChEBI" id="CHEBI:58210"/>
    </ligand>
</feature>
<evidence type="ECO:0000313" key="12">
    <source>
        <dbReference type="Proteomes" id="UP001589532"/>
    </source>
</evidence>
<feature type="binding site" evidence="9">
    <location>
        <position position="127"/>
    </location>
    <ligand>
        <name>FMN</name>
        <dbReference type="ChEBI" id="CHEBI:58210"/>
    </ligand>
</feature>
<comment type="subcellular location">
    <subcellularLocation>
        <location evidence="1 9">Cytoplasm</location>
    </subcellularLocation>
</comment>
<accession>A0ABV5SAE6</accession>
<dbReference type="Pfam" id="PF01180">
    <property type="entry name" value="DHO_dh"/>
    <property type="match status" value="1"/>
</dbReference>
<evidence type="ECO:0000259" key="10">
    <source>
        <dbReference type="Pfam" id="PF01180"/>
    </source>
</evidence>
<feature type="binding site" evidence="9">
    <location>
        <begin position="266"/>
        <end position="267"/>
    </location>
    <ligand>
        <name>FMN</name>
        <dbReference type="ChEBI" id="CHEBI:58210"/>
    </ligand>
</feature>
<evidence type="ECO:0000256" key="3">
    <source>
        <dbReference type="ARBA" id="ARBA00008008"/>
    </source>
</evidence>
<comment type="pathway">
    <text evidence="2 9">Pyrimidine metabolism; UMP biosynthesis via de novo pathway.</text>
</comment>
<gene>
    <name evidence="9" type="primary">pyrD</name>
    <name evidence="11" type="ORF">ACFFSA_36830</name>
</gene>
<evidence type="ECO:0000256" key="8">
    <source>
        <dbReference type="ARBA" id="ARBA00023002"/>
    </source>
</evidence>
<keyword evidence="5 9" id="KW-0285">Flavoprotein</keyword>
<dbReference type="RefSeq" id="WP_344990511.1">
    <property type="nucleotide sequence ID" value="NZ_BAAAXV010000005.1"/>
</dbReference>
<dbReference type="InterPro" id="IPR005720">
    <property type="entry name" value="Dihydroorotate_DH_cat"/>
</dbReference>
<dbReference type="NCBIfam" id="NF005574">
    <property type="entry name" value="PRK07259.1"/>
    <property type="match status" value="1"/>
</dbReference>
<comment type="function">
    <text evidence="9">Catalyzes the conversion of dihydroorotate to orotate.</text>
</comment>
<dbReference type="InterPro" id="IPR012135">
    <property type="entry name" value="Dihydroorotate_DH_1_2"/>
</dbReference>
<dbReference type="InterPro" id="IPR033888">
    <property type="entry name" value="DHOD_1B"/>
</dbReference>
<feature type="binding site" evidence="9">
    <location>
        <begin position="193"/>
        <end position="194"/>
    </location>
    <ligand>
        <name>substrate</name>
    </ligand>
</feature>
<feature type="binding site" evidence="9">
    <location>
        <begin position="70"/>
        <end position="74"/>
    </location>
    <ligand>
        <name>substrate</name>
    </ligand>
</feature>
<keyword evidence="4 9" id="KW-0963">Cytoplasm</keyword>
<dbReference type="EC" id="1.3.-.-" evidence="9"/>
<keyword evidence="6 9" id="KW-0288">FMN</keyword>
<keyword evidence="12" id="KW-1185">Reference proteome</keyword>
<dbReference type="InterPro" id="IPR024920">
    <property type="entry name" value="Dihydroorotate_DH_1"/>
</dbReference>
<dbReference type="GO" id="GO:0004589">
    <property type="term" value="F:dihydroorotate dehydrogenase (NAD+) activity"/>
    <property type="evidence" value="ECO:0007669"/>
    <property type="project" value="UniProtKB-EC"/>
</dbReference>
<feature type="binding site" evidence="9">
    <location>
        <position position="46"/>
    </location>
    <ligand>
        <name>substrate</name>
    </ligand>
</feature>
<feature type="binding site" evidence="9">
    <location>
        <position position="127"/>
    </location>
    <ligand>
        <name>substrate</name>
    </ligand>
</feature>
<dbReference type="Gene3D" id="3.20.20.70">
    <property type="entry name" value="Aldolase class I"/>
    <property type="match status" value="1"/>
</dbReference>
<evidence type="ECO:0000313" key="11">
    <source>
        <dbReference type="EMBL" id="MFB9628672.1"/>
    </source>
</evidence>
<comment type="catalytic activity">
    <reaction evidence="9">
        <text>(S)-dihydroorotate + A = orotate + AH2</text>
        <dbReference type="Rhea" id="RHEA:18073"/>
        <dbReference type="ChEBI" id="CHEBI:13193"/>
        <dbReference type="ChEBI" id="CHEBI:17499"/>
        <dbReference type="ChEBI" id="CHEBI:30839"/>
        <dbReference type="ChEBI" id="CHEBI:30864"/>
    </reaction>
</comment>
<dbReference type="PANTHER" id="PTHR48109">
    <property type="entry name" value="DIHYDROOROTATE DEHYDROGENASE (QUINONE), MITOCHONDRIAL-RELATED"/>
    <property type="match status" value="1"/>
</dbReference>
<dbReference type="Proteomes" id="UP001589532">
    <property type="component" value="Unassembled WGS sequence"/>
</dbReference>
<dbReference type="SUPFAM" id="SSF51395">
    <property type="entry name" value="FMN-linked oxidoreductases"/>
    <property type="match status" value="1"/>
</dbReference>
<dbReference type="HAMAP" id="MF_00224">
    <property type="entry name" value="DHO_dh_type1"/>
    <property type="match status" value="1"/>
</dbReference>
<dbReference type="InterPro" id="IPR013785">
    <property type="entry name" value="Aldolase_TIM"/>
</dbReference>
<dbReference type="InterPro" id="IPR050074">
    <property type="entry name" value="DHO_dehydrogenase"/>
</dbReference>
<evidence type="ECO:0000256" key="1">
    <source>
        <dbReference type="ARBA" id="ARBA00004496"/>
    </source>
</evidence>
<feature type="binding site" evidence="9">
    <location>
        <begin position="244"/>
        <end position="245"/>
    </location>
    <ligand>
        <name>FMN</name>
        <dbReference type="ChEBI" id="CHEBI:58210"/>
    </ligand>
</feature>
<dbReference type="NCBIfam" id="TIGR01037">
    <property type="entry name" value="pyrD_sub1_fam"/>
    <property type="match status" value="1"/>
</dbReference>
<evidence type="ECO:0000256" key="4">
    <source>
        <dbReference type="ARBA" id="ARBA00022490"/>
    </source>
</evidence>
<comment type="caution">
    <text evidence="9">Lacks conserved residue(s) required for the propagation of feature annotation.</text>
</comment>
<sequence>MNDLRRLEIAIGQLRLTNPVMPASGCFGPELALVTPLDGLGAVVTKTVFHSVRSGNPAHRLAEVRGGMLNSIGIPSPGMAQFRAKTLPSYQQLGPPVIVSVGGLSPSDYWDVTTALADDELAAFEVNLSCPNLEQDGLAIGTSPRTVEKVTAGVRERAAGRPVIVKLTPNVSSIADIAKAAEAGGAQAVTVANTFVGMSIDRSTRRASLGNSLGGLSGSAIRPLVLRLVWESARAVNIPVIACGGASCAADVAEFLISGAAAVQIGTATFTRPSTMSEIVAELPLILDDLGARTVKDLIGSIFSS</sequence>
<feature type="binding site" evidence="9">
    <location>
        <position position="24"/>
    </location>
    <ligand>
        <name>FMN</name>
        <dbReference type="ChEBI" id="CHEBI:58210"/>
    </ligand>
</feature>
<comment type="cofactor">
    <cofactor evidence="9">
        <name>FMN</name>
        <dbReference type="ChEBI" id="CHEBI:58210"/>
    </cofactor>
    <text evidence="9">Binds 1 FMN per subunit.</text>
</comment>
<evidence type="ECO:0000256" key="6">
    <source>
        <dbReference type="ARBA" id="ARBA00022643"/>
    </source>
</evidence>
<evidence type="ECO:0000256" key="5">
    <source>
        <dbReference type="ARBA" id="ARBA00022630"/>
    </source>
</evidence>
<comment type="similarity">
    <text evidence="3 9">Belongs to the dihydroorotate dehydrogenase family. Type 1 subfamily.</text>
</comment>
<keyword evidence="8 9" id="KW-0560">Oxidoreductase</keyword>
<feature type="active site" description="Nucleophile" evidence="9">
    <location>
        <position position="130"/>
    </location>
</feature>
<feature type="binding site" evidence="9">
    <location>
        <position position="166"/>
    </location>
    <ligand>
        <name>FMN</name>
        <dbReference type="ChEBI" id="CHEBI:58210"/>
    </ligand>
</feature>
<protein>
    <recommendedName>
        <fullName evidence="9">Dihydroorotate dehydrogenase</fullName>
        <shortName evidence="9">DHOD</shortName>
        <shortName evidence="9">DHODase</shortName>
        <shortName evidence="9">DHOdehase</shortName>
        <ecNumber evidence="9">1.3.-.-</ecNumber>
    </recommendedName>
</protein>
<keyword evidence="7 9" id="KW-0665">Pyrimidine biosynthesis</keyword>
<dbReference type="EMBL" id="JBHMBW010000049">
    <property type="protein sequence ID" value="MFB9628672.1"/>
    <property type="molecule type" value="Genomic_DNA"/>
</dbReference>
<reference evidence="11 12" key="1">
    <citation type="submission" date="2024-09" db="EMBL/GenBank/DDBJ databases">
        <authorList>
            <person name="Sun Q."/>
            <person name="Mori K."/>
        </authorList>
    </citation>
    <scope>NUCLEOTIDE SEQUENCE [LARGE SCALE GENOMIC DNA]</scope>
    <source>
        <strain evidence="11 12">JCM 3143</strain>
    </source>
</reference>
<feature type="domain" description="Dihydroorotate dehydrogenase catalytic" evidence="10">
    <location>
        <begin position="7"/>
        <end position="286"/>
    </location>
</feature>
<evidence type="ECO:0000256" key="7">
    <source>
        <dbReference type="ARBA" id="ARBA00022975"/>
    </source>
</evidence>
<evidence type="ECO:0000256" key="9">
    <source>
        <dbReference type="HAMAP-Rule" id="MF_00224"/>
    </source>
</evidence>
<dbReference type="PANTHER" id="PTHR48109:SF1">
    <property type="entry name" value="DIHYDROOROTATE DEHYDROGENASE (FUMARATE)"/>
    <property type="match status" value="1"/>
</dbReference>
<evidence type="ECO:0000256" key="2">
    <source>
        <dbReference type="ARBA" id="ARBA00004725"/>
    </source>
</evidence>
<organism evidence="11 12">
    <name type="scientific">Nonomuraea helvata</name>
    <dbReference type="NCBI Taxonomy" id="37484"/>
    <lineage>
        <taxon>Bacteria</taxon>
        <taxon>Bacillati</taxon>
        <taxon>Actinomycetota</taxon>
        <taxon>Actinomycetes</taxon>
        <taxon>Streptosporangiales</taxon>
        <taxon>Streptosporangiaceae</taxon>
        <taxon>Nonomuraea</taxon>
    </lineage>
</organism>
<proteinExistence type="inferred from homology"/>
<name>A0ABV5SAE6_9ACTN</name>
<dbReference type="PIRSF" id="PIRSF000164">
    <property type="entry name" value="DHO_oxidase"/>
    <property type="match status" value="1"/>
</dbReference>